<evidence type="ECO:0000256" key="5">
    <source>
        <dbReference type="ARBA" id="ARBA00023136"/>
    </source>
</evidence>
<evidence type="ECO:0000256" key="1">
    <source>
        <dbReference type="ARBA" id="ARBA00004141"/>
    </source>
</evidence>
<feature type="domain" description="ABC transmembrane type-1" evidence="7">
    <location>
        <begin position="22"/>
        <end position="201"/>
    </location>
</feature>
<dbReference type="eggNOG" id="COG1174">
    <property type="taxonomic scope" value="Bacteria"/>
</dbReference>
<keyword evidence="2 6" id="KW-0813">Transport</keyword>
<dbReference type="InterPro" id="IPR051204">
    <property type="entry name" value="ABC_transp_perm/SBD"/>
</dbReference>
<organism evidence="8 9">
    <name type="scientific">Paenibacillus elgii</name>
    <dbReference type="NCBI Taxonomy" id="189691"/>
    <lineage>
        <taxon>Bacteria</taxon>
        <taxon>Bacillati</taxon>
        <taxon>Bacillota</taxon>
        <taxon>Bacilli</taxon>
        <taxon>Bacillales</taxon>
        <taxon>Paenibacillaceae</taxon>
        <taxon>Paenibacillus</taxon>
    </lineage>
</organism>
<feature type="transmembrane region" description="Helical" evidence="6">
    <location>
        <begin position="143"/>
        <end position="164"/>
    </location>
</feature>
<accession>A0A165PEF4</accession>
<dbReference type="Gene3D" id="1.10.3720.10">
    <property type="entry name" value="MetI-like"/>
    <property type="match status" value="1"/>
</dbReference>
<dbReference type="SUPFAM" id="SSF161098">
    <property type="entry name" value="MetI-like"/>
    <property type="match status" value="1"/>
</dbReference>
<reference evidence="9" key="1">
    <citation type="submission" date="2016-01" db="EMBL/GenBank/DDBJ databases">
        <title>Draft genome of Chromobacterium sp. F49.</title>
        <authorList>
            <person name="Hong K.W."/>
        </authorList>
    </citation>
    <scope>NUCLEOTIDE SEQUENCE [LARGE SCALE GENOMIC DNA]</scope>
    <source>
        <strain evidence="9">M63</strain>
    </source>
</reference>
<name>A0A165PEF4_9BACL</name>
<dbReference type="GO" id="GO:0005886">
    <property type="term" value="C:plasma membrane"/>
    <property type="evidence" value="ECO:0007669"/>
    <property type="project" value="UniProtKB-SubCell"/>
</dbReference>
<evidence type="ECO:0000256" key="6">
    <source>
        <dbReference type="RuleBase" id="RU363032"/>
    </source>
</evidence>
<dbReference type="Pfam" id="PF00528">
    <property type="entry name" value="BPD_transp_1"/>
    <property type="match status" value="1"/>
</dbReference>
<dbReference type="FunFam" id="1.10.3720.10:FF:000001">
    <property type="entry name" value="Glycine betaine ABC transporter, permease"/>
    <property type="match status" value="1"/>
</dbReference>
<dbReference type="OrthoDB" id="9801163at2"/>
<gene>
    <name evidence="8" type="ORF">AV654_05980</name>
</gene>
<dbReference type="STRING" id="1007103.GCA_000213315_05429"/>
<evidence type="ECO:0000256" key="3">
    <source>
        <dbReference type="ARBA" id="ARBA00022692"/>
    </source>
</evidence>
<keyword evidence="3 6" id="KW-0812">Transmembrane</keyword>
<comment type="similarity">
    <text evidence="6">Belongs to the binding-protein-dependent transport system permease family.</text>
</comment>
<evidence type="ECO:0000256" key="4">
    <source>
        <dbReference type="ARBA" id="ARBA00022989"/>
    </source>
</evidence>
<keyword evidence="5 6" id="KW-0472">Membrane</keyword>
<dbReference type="EMBL" id="LQRA01000121">
    <property type="protein sequence ID" value="KZE70437.1"/>
    <property type="molecule type" value="Genomic_DNA"/>
</dbReference>
<keyword evidence="9" id="KW-1185">Reference proteome</keyword>
<dbReference type="PROSITE" id="PS50928">
    <property type="entry name" value="ABC_TM1"/>
    <property type="match status" value="1"/>
</dbReference>
<dbReference type="CDD" id="cd06261">
    <property type="entry name" value="TM_PBP2"/>
    <property type="match status" value="1"/>
</dbReference>
<evidence type="ECO:0000259" key="7">
    <source>
        <dbReference type="PROSITE" id="PS50928"/>
    </source>
</evidence>
<protein>
    <submittedName>
        <fullName evidence="8">Glycine/betaine ABC transporter</fullName>
    </submittedName>
</protein>
<dbReference type="PANTHER" id="PTHR30177:SF4">
    <property type="entry name" value="OSMOPROTECTANT IMPORT PERMEASE PROTEIN OSMW"/>
    <property type="match status" value="1"/>
</dbReference>
<evidence type="ECO:0000313" key="8">
    <source>
        <dbReference type="EMBL" id="KZE70437.1"/>
    </source>
</evidence>
<evidence type="ECO:0000313" key="9">
    <source>
        <dbReference type="Proteomes" id="UP000076563"/>
    </source>
</evidence>
<comment type="subcellular location">
    <subcellularLocation>
        <location evidence="6">Cell membrane</location>
        <topology evidence="6">Multi-pass membrane protein</topology>
    </subcellularLocation>
    <subcellularLocation>
        <location evidence="1">Membrane</location>
        <topology evidence="1">Multi-pass membrane protein</topology>
    </subcellularLocation>
</comment>
<dbReference type="PANTHER" id="PTHR30177">
    <property type="entry name" value="GLYCINE BETAINE/L-PROLINE TRANSPORT SYSTEM PERMEASE PROTEIN PROW"/>
    <property type="match status" value="1"/>
</dbReference>
<dbReference type="InterPro" id="IPR000515">
    <property type="entry name" value="MetI-like"/>
</dbReference>
<dbReference type="RefSeq" id="WP_063188358.1">
    <property type="nucleotide sequence ID" value="NZ_LQRA01000121.1"/>
</dbReference>
<feature type="transmembrane region" description="Helical" evidence="6">
    <location>
        <begin position="59"/>
        <end position="80"/>
    </location>
</feature>
<dbReference type="Proteomes" id="UP000076563">
    <property type="component" value="Unassembled WGS sequence"/>
</dbReference>
<feature type="transmembrane region" description="Helical" evidence="6">
    <location>
        <begin position="26"/>
        <end position="47"/>
    </location>
</feature>
<dbReference type="InterPro" id="IPR035906">
    <property type="entry name" value="MetI-like_sf"/>
</dbReference>
<comment type="caution">
    <text evidence="8">The sequence shown here is derived from an EMBL/GenBank/DDBJ whole genome shotgun (WGS) entry which is preliminary data.</text>
</comment>
<sequence length="218" mass="23688">MQTFAGVFEMMTRDWDKLLKLTLEHLYMSLSGVLLAAAIGVPLAVFMTRNRKIAQTIQVLVNMVQTIPSIALLLIVMIFFGLGYTTAIIALICYSFLPIIQNTYEGLRNVDPHLIEAGKGMGMTDLQLLVKVKFPLAMPVMMAGFRVATVISIGVATIATFVGAGGLGEMIYRGIATTDDVKVLAGSLPAALLAVSIDFLLRWIEKKTGCNLHKAKSH</sequence>
<keyword evidence="4 6" id="KW-1133">Transmembrane helix</keyword>
<dbReference type="GO" id="GO:0055085">
    <property type="term" value="P:transmembrane transport"/>
    <property type="evidence" value="ECO:0007669"/>
    <property type="project" value="InterPro"/>
</dbReference>
<dbReference type="AlphaFoldDB" id="A0A165PEF4"/>
<proteinExistence type="inferred from homology"/>
<evidence type="ECO:0000256" key="2">
    <source>
        <dbReference type="ARBA" id="ARBA00022448"/>
    </source>
</evidence>
<dbReference type="GO" id="GO:0031460">
    <property type="term" value="P:glycine betaine transport"/>
    <property type="evidence" value="ECO:0007669"/>
    <property type="project" value="TreeGrafter"/>
</dbReference>